<dbReference type="Pfam" id="PF14849">
    <property type="entry name" value="YidC_periplas"/>
    <property type="match status" value="1"/>
</dbReference>
<dbReference type="InterPro" id="IPR047196">
    <property type="entry name" value="YidC_ALB_C"/>
</dbReference>
<dbReference type="NCBIfam" id="NF002351">
    <property type="entry name" value="PRK01318.1-1"/>
    <property type="match status" value="1"/>
</dbReference>
<keyword evidence="4 13" id="KW-0813">Transport</keyword>
<evidence type="ECO:0000256" key="12">
    <source>
        <dbReference type="ARBA" id="ARBA00033342"/>
    </source>
</evidence>
<feature type="transmembrane region" description="Helical" evidence="13">
    <location>
        <begin position="421"/>
        <end position="442"/>
    </location>
</feature>
<dbReference type="CDD" id="cd20070">
    <property type="entry name" value="5TM_YidC_Alb3"/>
    <property type="match status" value="1"/>
</dbReference>
<feature type="domain" description="Membrane insertase YidC/Oxa/ALB C-terminal" evidence="14">
    <location>
        <begin position="352"/>
        <end position="531"/>
    </location>
</feature>
<evidence type="ECO:0000256" key="7">
    <source>
        <dbReference type="ARBA" id="ARBA00022927"/>
    </source>
</evidence>
<evidence type="ECO:0000256" key="3">
    <source>
        <dbReference type="ARBA" id="ARBA00015325"/>
    </source>
</evidence>
<dbReference type="PRINTS" id="PR00701">
    <property type="entry name" value="60KDINNERMP"/>
</dbReference>
<dbReference type="CDD" id="cd19961">
    <property type="entry name" value="EcYidC-like_peri"/>
    <property type="match status" value="1"/>
</dbReference>
<evidence type="ECO:0000256" key="10">
    <source>
        <dbReference type="ARBA" id="ARBA00023186"/>
    </source>
</evidence>
<dbReference type="NCBIfam" id="TIGR03593">
    <property type="entry name" value="yidC_nterm"/>
    <property type="match status" value="1"/>
</dbReference>
<dbReference type="NCBIfam" id="NF002352">
    <property type="entry name" value="PRK01318.1-3"/>
    <property type="match status" value="1"/>
</dbReference>
<keyword evidence="17" id="KW-1185">Reference proteome</keyword>
<gene>
    <name evidence="13 16" type="primary">yidC</name>
    <name evidence="16" type="ORF">IPMB12_00085</name>
</gene>
<dbReference type="FunCoup" id="A0A6G9I7M7">
    <property type="interactions" value="267"/>
</dbReference>
<dbReference type="KEGG" id="orb:IPMB12_00085"/>
<dbReference type="GO" id="GO:0051205">
    <property type="term" value="P:protein insertion into membrane"/>
    <property type="evidence" value="ECO:0007669"/>
    <property type="project" value="TreeGrafter"/>
</dbReference>
<dbReference type="GO" id="GO:0032977">
    <property type="term" value="F:membrane insertase activity"/>
    <property type="evidence" value="ECO:0007669"/>
    <property type="project" value="InterPro"/>
</dbReference>
<dbReference type="EMBL" id="CP050253">
    <property type="protein sequence ID" value="QIQ20218.1"/>
    <property type="molecule type" value="Genomic_DNA"/>
</dbReference>
<evidence type="ECO:0000256" key="1">
    <source>
        <dbReference type="ARBA" id="ARBA00004429"/>
    </source>
</evidence>
<dbReference type="InterPro" id="IPR028053">
    <property type="entry name" value="Membr_insert_YidC_N"/>
</dbReference>
<accession>A0A6G9I7M7</accession>
<feature type="transmembrane region" description="Helical" evidence="13">
    <location>
        <begin position="352"/>
        <end position="371"/>
    </location>
</feature>
<keyword evidence="6 13" id="KW-0812">Transmembrane</keyword>
<evidence type="ECO:0000259" key="14">
    <source>
        <dbReference type="Pfam" id="PF02096"/>
    </source>
</evidence>
<reference evidence="16 17" key="1">
    <citation type="submission" date="2020-03" db="EMBL/GenBank/DDBJ databases">
        <title>Complete genome sequence of Orbus sp. IPMB12 (BCRC 80908).</title>
        <authorList>
            <person name="Lo W.-S."/>
            <person name="Chang T.-H."/>
            <person name="Kuo C.-H."/>
        </authorList>
    </citation>
    <scope>NUCLEOTIDE SEQUENCE [LARGE SCALE GENOMIC DNA]</scope>
    <source>
        <strain evidence="16 17">IPMB12</strain>
    </source>
</reference>
<dbReference type="GO" id="GO:0015031">
    <property type="term" value="P:protein transport"/>
    <property type="evidence" value="ECO:0007669"/>
    <property type="project" value="UniProtKB-KW"/>
</dbReference>
<sequence length="544" mass="60997">MTSQRNILFIALLFVSFLLWQAWQTDHAPKPERANQLNQQVIGDESNTETGQQGSVITVKSDVLSLSINTYGGDVQAAQLLAYDQTLKSGTPFQLLDARSDFVYVAESGLAGRDGPDSTQTSSKRPMYSVSQTTFTLADGSDELRVPMTYTAANGVVYTKEFVLKRGDYAVGVNYIVNNKTANTLEVSMYGQLKQSVELPEGATTEGGGGLGLSAFRGTAYSSSSENYSKYDFDDIKSKNLLIETQVGWVAMLQHYFATAWVPSQDEDIILYTKSLNKGSQAVIGFKGANTEVAPNSEQTISAKLWLGPEIQNELAATAKHLDLIVDYGWLWFISQPLFHLLKFIQGFVSNWGVAIIIITFIVRGILFPLTRAQYKSMAKMKLLQPRVQALKERFGTDRQRLSQETMALYKQEKVNPLGGCLPLIIQMPIFLALFYMLGNTVELRHAPFALWIHDLSAQDPYYILPLLMGGTMFLIQKMSPTPVADPMQQKLMTFMPLIFTVFFLWFPSGLVLYYTVSNLFTIVQQQIIYKELERKGLHERKKK</sequence>
<dbReference type="RefSeq" id="WP_166913750.1">
    <property type="nucleotide sequence ID" value="NZ_CP050253.1"/>
</dbReference>
<protein>
    <recommendedName>
        <fullName evidence="3 13">Membrane protein insertase YidC</fullName>
    </recommendedName>
    <alternativeName>
        <fullName evidence="12 13">Foldase YidC</fullName>
    </alternativeName>
    <alternativeName>
        <fullName evidence="11 13">Membrane integrase YidC</fullName>
    </alternativeName>
    <alternativeName>
        <fullName evidence="13">Membrane protein YidC</fullName>
    </alternativeName>
</protein>
<dbReference type="InterPro" id="IPR019998">
    <property type="entry name" value="Membr_insert_YidC"/>
</dbReference>
<dbReference type="Proteomes" id="UP000501168">
    <property type="component" value="Chromosome"/>
</dbReference>
<dbReference type="InterPro" id="IPR028055">
    <property type="entry name" value="YidC/Oxa/ALB_C"/>
</dbReference>
<evidence type="ECO:0000256" key="8">
    <source>
        <dbReference type="ARBA" id="ARBA00022989"/>
    </source>
</evidence>
<dbReference type="Gene3D" id="2.70.98.90">
    <property type="match status" value="1"/>
</dbReference>
<evidence type="ECO:0000256" key="2">
    <source>
        <dbReference type="ARBA" id="ARBA00010527"/>
    </source>
</evidence>
<organism evidence="16 17">
    <name type="scientific">Zophobihabitans entericus</name>
    <dbReference type="NCBI Taxonomy" id="1635327"/>
    <lineage>
        <taxon>Bacteria</taxon>
        <taxon>Pseudomonadati</taxon>
        <taxon>Pseudomonadota</taxon>
        <taxon>Gammaproteobacteria</taxon>
        <taxon>Orbales</taxon>
        <taxon>Orbaceae</taxon>
        <taxon>Zophobihabitans</taxon>
    </lineage>
</organism>
<dbReference type="NCBIfam" id="TIGR03592">
    <property type="entry name" value="yidC_oxa1_cterm"/>
    <property type="match status" value="1"/>
</dbReference>
<name>A0A6G9I7M7_9GAMM</name>
<dbReference type="HAMAP" id="MF_01810">
    <property type="entry name" value="YidC_type1"/>
    <property type="match status" value="1"/>
</dbReference>
<dbReference type="AlphaFoldDB" id="A0A6G9I7M7"/>
<evidence type="ECO:0000259" key="15">
    <source>
        <dbReference type="Pfam" id="PF14849"/>
    </source>
</evidence>
<dbReference type="InParanoid" id="A0A6G9I7M7"/>
<dbReference type="PRINTS" id="PR01900">
    <property type="entry name" value="YIDCPROTEIN"/>
</dbReference>
<comment type="caution">
    <text evidence="13">Lacks conserved residue(s) required for the propagation of feature annotation.</text>
</comment>
<dbReference type="PANTHER" id="PTHR12428:SF65">
    <property type="entry name" value="CYTOCHROME C OXIDASE ASSEMBLY PROTEIN COX18, MITOCHONDRIAL"/>
    <property type="match status" value="1"/>
</dbReference>
<dbReference type="Pfam" id="PF02096">
    <property type="entry name" value="60KD_IMP"/>
    <property type="match status" value="1"/>
</dbReference>
<evidence type="ECO:0000313" key="17">
    <source>
        <dbReference type="Proteomes" id="UP000501168"/>
    </source>
</evidence>
<keyword evidence="10 13" id="KW-0143">Chaperone</keyword>
<evidence type="ECO:0000256" key="5">
    <source>
        <dbReference type="ARBA" id="ARBA00022475"/>
    </source>
</evidence>
<feature type="domain" description="Membrane insertase YidC N-terminal" evidence="15">
    <location>
        <begin position="57"/>
        <end position="341"/>
    </location>
</feature>
<dbReference type="GO" id="GO:0005886">
    <property type="term" value="C:plasma membrane"/>
    <property type="evidence" value="ECO:0007669"/>
    <property type="project" value="UniProtKB-SubCell"/>
</dbReference>
<dbReference type="InterPro" id="IPR001708">
    <property type="entry name" value="YidC/ALB3/OXA1/COX18"/>
</dbReference>
<evidence type="ECO:0000256" key="9">
    <source>
        <dbReference type="ARBA" id="ARBA00023136"/>
    </source>
</evidence>
<feature type="transmembrane region" description="Helical" evidence="13">
    <location>
        <begin position="492"/>
        <end position="517"/>
    </location>
</feature>
<evidence type="ECO:0000313" key="16">
    <source>
        <dbReference type="EMBL" id="QIQ20218.1"/>
    </source>
</evidence>
<keyword evidence="9 13" id="KW-0472">Membrane</keyword>
<keyword evidence="8 13" id="KW-1133">Transmembrane helix</keyword>
<evidence type="ECO:0000256" key="11">
    <source>
        <dbReference type="ARBA" id="ARBA00033245"/>
    </source>
</evidence>
<dbReference type="PANTHER" id="PTHR12428">
    <property type="entry name" value="OXA1"/>
    <property type="match status" value="1"/>
</dbReference>
<evidence type="ECO:0000256" key="6">
    <source>
        <dbReference type="ARBA" id="ARBA00022692"/>
    </source>
</evidence>
<comment type="subcellular location">
    <subcellularLocation>
        <location evidence="1">Cell inner membrane</location>
        <topology evidence="1">Multi-pass membrane protein</topology>
    </subcellularLocation>
    <subcellularLocation>
        <location evidence="13">Cell membrane</location>
        <topology evidence="13">Multi-pass membrane protein</topology>
    </subcellularLocation>
</comment>
<comment type="function">
    <text evidence="13">Required for the insertion and/or proper folding and/or complex formation of integral membrane proteins into the membrane. Involved in integration of membrane proteins that insert both dependently and independently of the Sec translocase complex, as well as at least some lipoproteins. Aids folding of multispanning membrane proteins.</text>
</comment>
<evidence type="ECO:0000256" key="13">
    <source>
        <dbReference type="HAMAP-Rule" id="MF_01810"/>
    </source>
</evidence>
<keyword evidence="5 13" id="KW-1003">Cell membrane</keyword>
<keyword evidence="7 13" id="KW-0653">Protein transport</keyword>
<proteinExistence type="inferred from homology"/>
<dbReference type="InterPro" id="IPR038221">
    <property type="entry name" value="YidC_periplasmic_sf"/>
</dbReference>
<evidence type="ECO:0000256" key="4">
    <source>
        <dbReference type="ARBA" id="ARBA00022448"/>
    </source>
</evidence>
<comment type="similarity">
    <text evidence="2 13">Belongs to the OXA1/ALB3/YidC family. Type 1 subfamily.</text>
</comment>
<comment type="subunit">
    <text evidence="13">Interacts with the Sec translocase complex via SecD. Specifically interacts with transmembrane segments of nascent integral membrane proteins during membrane integration.</text>
</comment>